<dbReference type="Pfam" id="PF02645">
    <property type="entry name" value="DegV"/>
    <property type="match status" value="1"/>
</dbReference>
<dbReference type="InterPro" id="IPR043168">
    <property type="entry name" value="DegV_C"/>
</dbReference>
<dbReference type="Gene3D" id="3.40.50.10170">
    <property type="match status" value="1"/>
</dbReference>
<dbReference type="NCBIfam" id="TIGR00762">
    <property type="entry name" value="DegV"/>
    <property type="match status" value="1"/>
</dbReference>
<dbReference type="PANTHER" id="PTHR33434">
    <property type="entry name" value="DEGV DOMAIN-CONTAINING PROTEIN DR_1986-RELATED"/>
    <property type="match status" value="1"/>
</dbReference>
<sequence length="281" mass="30434">MKKVAIITDSTAYLPEYLVDELGIHVIPLTLLWGEDVYRDGVDIRSEEFYARLAEANVLPTTSQPSVGEFTSLFSRLLDEDYAVLAMLISSGISGTVDSALQARDAFPGAPITVVDSHLVAMPLGFMVMKVARAAQAGASLEECQALAEAVYSKIGVYFMVDDLKYLHMGGRINTAKRLLGSALDLKPIMELKDGKIELVESVRSRKKALARMLDLVERDIAGSEGVRIAAFHAAAEEEAQALLVQAVERFNPIETVTTFVSPVIGAHTGPGTVSIAYQME</sequence>
<evidence type="ECO:0000256" key="1">
    <source>
        <dbReference type="ARBA" id="ARBA00023121"/>
    </source>
</evidence>
<keyword evidence="1" id="KW-0446">Lipid-binding</keyword>
<evidence type="ECO:0000313" key="2">
    <source>
        <dbReference type="EMBL" id="SMX53639.1"/>
    </source>
</evidence>
<reference evidence="3" key="1">
    <citation type="submission" date="2017-05" db="EMBL/GenBank/DDBJ databases">
        <authorList>
            <person name="Kirkegaard R."/>
            <person name="Mcilroy J S."/>
        </authorList>
    </citation>
    <scope>NUCLEOTIDE SEQUENCE [LARGE SCALE GENOMIC DNA]</scope>
</reference>
<dbReference type="EMBL" id="LT859958">
    <property type="protein sequence ID" value="SMX53639.1"/>
    <property type="molecule type" value="Genomic_DNA"/>
</dbReference>
<keyword evidence="3" id="KW-1185">Reference proteome</keyword>
<dbReference type="AlphaFoldDB" id="A0A1Y6K4Y1"/>
<dbReference type="InterPro" id="IPR050270">
    <property type="entry name" value="DegV_domain_contain"/>
</dbReference>
<name>A0A1Y6K4Y1_9CHLR</name>
<dbReference type="Proteomes" id="UP000195514">
    <property type="component" value="Chromosome I"/>
</dbReference>
<evidence type="ECO:0008006" key="4">
    <source>
        <dbReference type="Google" id="ProtNLM"/>
    </source>
</evidence>
<evidence type="ECO:0000313" key="3">
    <source>
        <dbReference type="Proteomes" id="UP000195514"/>
    </source>
</evidence>
<protein>
    <recommendedName>
        <fullName evidence="4">DegV family protein</fullName>
    </recommendedName>
</protein>
<dbReference type="PANTHER" id="PTHR33434:SF2">
    <property type="entry name" value="FATTY ACID-BINDING PROTEIN TM_1468"/>
    <property type="match status" value="1"/>
</dbReference>
<dbReference type="InterPro" id="IPR003797">
    <property type="entry name" value="DegV"/>
</dbReference>
<dbReference type="KEGG" id="abat:CFX1CAM_0573"/>
<dbReference type="OrthoDB" id="9780660at2"/>
<dbReference type="PROSITE" id="PS51482">
    <property type="entry name" value="DEGV"/>
    <property type="match status" value="1"/>
</dbReference>
<accession>A0A1Y6K4Y1</accession>
<proteinExistence type="predicted"/>
<dbReference type="GO" id="GO:0008289">
    <property type="term" value="F:lipid binding"/>
    <property type="evidence" value="ECO:0007669"/>
    <property type="project" value="UniProtKB-KW"/>
</dbReference>
<gene>
    <name evidence="2" type="ORF">CFX1CAM_0573</name>
</gene>
<dbReference type="SUPFAM" id="SSF82549">
    <property type="entry name" value="DAK1/DegV-like"/>
    <property type="match status" value="1"/>
</dbReference>
<organism evidence="2 3">
    <name type="scientific">Candidatus Brevifilum fermentans</name>
    <dbReference type="NCBI Taxonomy" id="1986204"/>
    <lineage>
        <taxon>Bacteria</taxon>
        <taxon>Bacillati</taxon>
        <taxon>Chloroflexota</taxon>
        <taxon>Anaerolineae</taxon>
        <taxon>Anaerolineales</taxon>
        <taxon>Anaerolineaceae</taxon>
        <taxon>Candidatus Brevifilum</taxon>
    </lineage>
</organism>
<dbReference type="RefSeq" id="WP_087861567.1">
    <property type="nucleotide sequence ID" value="NZ_LT859958.1"/>
</dbReference>
<dbReference type="Gene3D" id="3.30.1180.10">
    <property type="match status" value="1"/>
</dbReference>